<sequence length="173" mass="19886">MVKLPKKPDEPEDFNDIASYLQSGVFAPKYNIATKRNNLRQRCKDLTQERLELREALLEKFHVGASHFEYHKTCTMLYENTLESHKNEVKAFVQKCPTCIQHVSIKEKNDVQSSAKICLVIPLKNKEGRTVNKKLIRHFSMSGPSTEIQSDNGSEFITDVLKKTCEALKVQFL</sequence>
<dbReference type="InterPro" id="IPR012337">
    <property type="entry name" value="RNaseH-like_sf"/>
</dbReference>
<evidence type="ECO:0000259" key="1">
    <source>
        <dbReference type="Pfam" id="PF17921"/>
    </source>
</evidence>
<feature type="domain" description="Integrase zinc-binding" evidence="1">
    <location>
        <begin position="52"/>
        <end position="101"/>
    </location>
</feature>
<organism evidence="2 3">
    <name type="scientific">Paraglomus brasilianum</name>
    <dbReference type="NCBI Taxonomy" id="144538"/>
    <lineage>
        <taxon>Eukaryota</taxon>
        <taxon>Fungi</taxon>
        <taxon>Fungi incertae sedis</taxon>
        <taxon>Mucoromycota</taxon>
        <taxon>Glomeromycotina</taxon>
        <taxon>Glomeromycetes</taxon>
        <taxon>Paraglomerales</taxon>
        <taxon>Paraglomeraceae</taxon>
        <taxon>Paraglomus</taxon>
    </lineage>
</organism>
<comment type="caution">
    <text evidence="2">The sequence shown here is derived from an EMBL/GenBank/DDBJ whole genome shotgun (WGS) entry which is preliminary data.</text>
</comment>
<evidence type="ECO:0000313" key="3">
    <source>
        <dbReference type="Proteomes" id="UP000789739"/>
    </source>
</evidence>
<reference evidence="2" key="1">
    <citation type="submission" date="2021-06" db="EMBL/GenBank/DDBJ databases">
        <authorList>
            <person name="Kallberg Y."/>
            <person name="Tangrot J."/>
            <person name="Rosling A."/>
        </authorList>
    </citation>
    <scope>NUCLEOTIDE SEQUENCE</scope>
    <source>
        <strain evidence="2">BR232B</strain>
    </source>
</reference>
<gene>
    <name evidence="2" type="ORF">PBRASI_LOCUS8332</name>
</gene>
<protein>
    <submittedName>
        <fullName evidence="2">9630_t:CDS:1</fullName>
    </submittedName>
</protein>
<dbReference type="Gene3D" id="1.10.340.70">
    <property type="match status" value="1"/>
</dbReference>
<keyword evidence="3" id="KW-1185">Reference proteome</keyword>
<dbReference type="AlphaFoldDB" id="A0A9N9CW19"/>
<dbReference type="Pfam" id="PF17921">
    <property type="entry name" value="Integrase_H2C2"/>
    <property type="match status" value="1"/>
</dbReference>
<dbReference type="SUPFAM" id="SSF53098">
    <property type="entry name" value="Ribonuclease H-like"/>
    <property type="match status" value="1"/>
</dbReference>
<dbReference type="EMBL" id="CAJVPI010001464">
    <property type="protein sequence ID" value="CAG8614052.1"/>
    <property type="molecule type" value="Genomic_DNA"/>
</dbReference>
<evidence type="ECO:0000313" key="2">
    <source>
        <dbReference type="EMBL" id="CAG8614052.1"/>
    </source>
</evidence>
<name>A0A9N9CW19_9GLOM</name>
<dbReference type="Proteomes" id="UP000789739">
    <property type="component" value="Unassembled WGS sequence"/>
</dbReference>
<dbReference type="InterPro" id="IPR036397">
    <property type="entry name" value="RNaseH_sf"/>
</dbReference>
<dbReference type="GO" id="GO:0003676">
    <property type="term" value="F:nucleic acid binding"/>
    <property type="evidence" value="ECO:0007669"/>
    <property type="project" value="InterPro"/>
</dbReference>
<proteinExistence type="predicted"/>
<accession>A0A9N9CW19</accession>
<dbReference type="InterPro" id="IPR041588">
    <property type="entry name" value="Integrase_H2C2"/>
</dbReference>
<dbReference type="Gene3D" id="3.30.420.10">
    <property type="entry name" value="Ribonuclease H-like superfamily/Ribonuclease H"/>
    <property type="match status" value="1"/>
</dbReference>